<evidence type="ECO:0000256" key="4">
    <source>
        <dbReference type="ARBA" id="ARBA00022989"/>
    </source>
</evidence>
<sequence length="383" mass="42338">MGNMFDKLLGKNTDGTKENVEGSVGKVEEVEKTFDELVTETNDFLKTYETQINEQFNQILSGLAAMETTTGEVTNQLQTANSDSFVWEEAPDATVMNGQMVFHMQKGALTNLQRLSQMVGSLEKSQKNITSETGELQQKIHSVQSRSDELNNKWSKNVLSTKQVKKDVYDVLGNTIIDGQKNPFVYNYLANPVNVEGKTSTKVATEKVEPVPPVILLMIILISGLLIGFITNYYAKLGYLLQGGLFLLLNIAVGLIISIYSLQLYDLQDAQTIRWMILTILLLMACSNIVRGGLFVHTFVGWLASIAMIVFFVTPLIDIAVPEFGFTNPVADVYMGIQYGLTVPYTVTIVVLAIIVVIISGLIYGGQYLASTQKVDENEEKAS</sequence>
<keyword evidence="2" id="KW-1003">Cell membrane</keyword>
<keyword evidence="5 6" id="KW-0472">Membrane</keyword>
<gene>
    <name evidence="7" type="ORF">P5G51_004070</name>
</gene>
<dbReference type="PANTHER" id="PTHR30294:SF29">
    <property type="entry name" value="MULTIDRUG ABC TRANSPORTER PERMEASE YBHS-RELATED"/>
    <property type="match status" value="1"/>
</dbReference>
<dbReference type="Proteomes" id="UP001228376">
    <property type="component" value="Unassembled WGS sequence"/>
</dbReference>
<protein>
    <recommendedName>
        <fullName evidence="9">Type VII secretion protein EsaA</fullName>
    </recommendedName>
</protein>
<comment type="subcellular location">
    <subcellularLocation>
        <location evidence="1">Cell membrane</location>
        <topology evidence="1">Multi-pass membrane protein</topology>
    </subcellularLocation>
</comment>
<evidence type="ECO:0000256" key="5">
    <source>
        <dbReference type="ARBA" id="ARBA00023136"/>
    </source>
</evidence>
<dbReference type="EMBL" id="JAROCA020000001">
    <property type="protein sequence ID" value="MDY0404685.1"/>
    <property type="molecule type" value="Genomic_DNA"/>
</dbReference>
<comment type="caution">
    <text evidence="7">The sequence shown here is derived from an EMBL/GenBank/DDBJ whole genome shotgun (WGS) entry which is preliminary data.</text>
</comment>
<feature type="transmembrane region" description="Helical" evidence="6">
    <location>
        <begin position="211"/>
        <end position="230"/>
    </location>
</feature>
<feature type="transmembrane region" description="Helical" evidence="6">
    <location>
        <begin position="237"/>
        <end position="260"/>
    </location>
</feature>
<name>A0ABU5CEC3_9BACI</name>
<dbReference type="RefSeq" id="WP_320384273.1">
    <property type="nucleotide sequence ID" value="NZ_JAROCA020000001.1"/>
</dbReference>
<keyword evidence="4 6" id="KW-1133">Transmembrane helix</keyword>
<evidence type="ECO:0008006" key="9">
    <source>
        <dbReference type="Google" id="ProtNLM"/>
    </source>
</evidence>
<organism evidence="7 8">
    <name type="scientific">Tigheibacillus jepli</name>
    <dbReference type="NCBI Taxonomy" id="3035914"/>
    <lineage>
        <taxon>Bacteria</taxon>
        <taxon>Bacillati</taxon>
        <taxon>Bacillota</taxon>
        <taxon>Bacilli</taxon>
        <taxon>Bacillales</taxon>
        <taxon>Bacillaceae</taxon>
        <taxon>Tigheibacillus</taxon>
    </lineage>
</organism>
<evidence type="ECO:0000256" key="1">
    <source>
        <dbReference type="ARBA" id="ARBA00004651"/>
    </source>
</evidence>
<evidence type="ECO:0000256" key="2">
    <source>
        <dbReference type="ARBA" id="ARBA00022475"/>
    </source>
</evidence>
<keyword evidence="8" id="KW-1185">Reference proteome</keyword>
<reference evidence="7 8" key="1">
    <citation type="submission" date="2023-10" db="EMBL/GenBank/DDBJ databases">
        <title>179-bfca-hs.</title>
        <authorList>
            <person name="Miliotis G."/>
            <person name="Sengupta P."/>
            <person name="Hameed A."/>
            <person name="Chuvochina M."/>
            <person name="Mcdonagh F."/>
            <person name="Simpson A.C."/>
            <person name="Singh N.K."/>
            <person name="Rekha P.D."/>
            <person name="Raman K."/>
            <person name="Hugenholtz P."/>
            <person name="Venkateswaran K."/>
        </authorList>
    </citation>
    <scope>NUCLEOTIDE SEQUENCE [LARGE SCALE GENOMIC DNA]</scope>
    <source>
        <strain evidence="7 8">179-BFC-A-HS</strain>
    </source>
</reference>
<evidence type="ECO:0000313" key="7">
    <source>
        <dbReference type="EMBL" id="MDY0404685.1"/>
    </source>
</evidence>
<feature type="transmembrane region" description="Helical" evidence="6">
    <location>
        <begin position="272"/>
        <end position="290"/>
    </location>
</feature>
<accession>A0ABU5CEC3</accession>
<feature type="transmembrane region" description="Helical" evidence="6">
    <location>
        <begin position="341"/>
        <end position="364"/>
    </location>
</feature>
<dbReference type="PANTHER" id="PTHR30294">
    <property type="entry name" value="MEMBRANE COMPONENT OF ABC TRANSPORTER YHHJ-RELATED"/>
    <property type="match status" value="1"/>
</dbReference>
<evidence type="ECO:0000313" key="8">
    <source>
        <dbReference type="Proteomes" id="UP001228376"/>
    </source>
</evidence>
<keyword evidence="3 6" id="KW-0812">Transmembrane</keyword>
<evidence type="ECO:0000256" key="6">
    <source>
        <dbReference type="SAM" id="Phobius"/>
    </source>
</evidence>
<evidence type="ECO:0000256" key="3">
    <source>
        <dbReference type="ARBA" id="ARBA00022692"/>
    </source>
</evidence>
<feature type="transmembrane region" description="Helical" evidence="6">
    <location>
        <begin position="302"/>
        <end position="321"/>
    </location>
</feature>
<dbReference type="InterPro" id="IPR051449">
    <property type="entry name" value="ABC-2_transporter_component"/>
</dbReference>
<proteinExistence type="predicted"/>